<dbReference type="EMBL" id="CP137640">
    <property type="protein sequence ID" value="WVX80694.1"/>
    <property type="molecule type" value="Genomic_DNA"/>
</dbReference>
<evidence type="ECO:0000313" key="2">
    <source>
        <dbReference type="EMBL" id="WVX80694.1"/>
    </source>
</evidence>
<dbReference type="RefSeq" id="WP_338449625.1">
    <property type="nucleotide sequence ID" value="NZ_CP137640.1"/>
</dbReference>
<keyword evidence="1" id="KW-0472">Membrane</keyword>
<keyword evidence="1" id="KW-0812">Transmembrane</keyword>
<accession>A0ABZ2CAD3</accession>
<sequence>MYTLNLKNVDENAAVQLKEELRKVAGEDVMLFQGKGFNGLEELTLLLPVIAPSLIEVTGNIIINWMNRNQNQNRRVEIDIDGNIIIDNYNAEDVIRILESRKK</sequence>
<keyword evidence="3" id="KW-1185">Reference proteome</keyword>
<keyword evidence="1" id="KW-1133">Transmembrane helix</keyword>
<reference evidence="2 3" key="1">
    <citation type="submission" date="2023-10" db="EMBL/GenBank/DDBJ databases">
        <title>Niallia locisalis sp.nov. isolated from a salt pond sample.</title>
        <authorList>
            <person name="Li X.-J."/>
            <person name="Dong L."/>
        </authorList>
    </citation>
    <scope>NUCLEOTIDE SEQUENCE [LARGE SCALE GENOMIC DNA]</scope>
    <source>
        <strain evidence="2 3">DSM 29761</strain>
    </source>
</reference>
<feature type="transmembrane region" description="Helical" evidence="1">
    <location>
        <begin position="45"/>
        <end position="65"/>
    </location>
</feature>
<evidence type="ECO:0000256" key="1">
    <source>
        <dbReference type="SAM" id="Phobius"/>
    </source>
</evidence>
<organism evidence="2 3">
    <name type="scientific">Niallia oryzisoli</name>
    <dbReference type="NCBI Taxonomy" id="1737571"/>
    <lineage>
        <taxon>Bacteria</taxon>
        <taxon>Bacillati</taxon>
        <taxon>Bacillota</taxon>
        <taxon>Bacilli</taxon>
        <taxon>Bacillales</taxon>
        <taxon>Bacillaceae</taxon>
        <taxon>Niallia</taxon>
    </lineage>
</organism>
<dbReference type="Proteomes" id="UP001357223">
    <property type="component" value="Chromosome"/>
</dbReference>
<evidence type="ECO:0000313" key="3">
    <source>
        <dbReference type="Proteomes" id="UP001357223"/>
    </source>
</evidence>
<proteinExistence type="predicted"/>
<protein>
    <submittedName>
        <fullName evidence="2">Uncharacterized protein</fullName>
    </submittedName>
</protein>
<name>A0ABZ2CAD3_9BACI</name>
<gene>
    <name evidence="2" type="ORF">R4Z09_26195</name>
</gene>